<evidence type="ECO:0000256" key="1">
    <source>
        <dbReference type="SAM" id="Phobius"/>
    </source>
</evidence>
<keyword evidence="1" id="KW-1133">Transmembrane helix</keyword>
<dbReference type="EMBL" id="JBHTAA010000005">
    <property type="protein sequence ID" value="MFC7203436.1"/>
    <property type="molecule type" value="Genomic_DNA"/>
</dbReference>
<comment type="caution">
    <text evidence="2">The sequence shown here is derived from an EMBL/GenBank/DDBJ whole genome shotgun (WGS) entry which is preliminary data.</text>
</comment>
<keyword evidence="1" id="KW-0812">Transmembrane</keyword>
<evidence type="ECO:0000313" key="2">
    <source>
        <dbReference type="EMBL" id="MFC7203436.1"/>
    </source>
</evidence>
<feature type="transmembrane region" description="Helical" evidence="1">
    <location>
        <begin position="137"/>
        <end position="161"/>
    </location>
</feature>
<feature type="transmembrane region" description="Helical" evidence="1">
    <location>
        <begin position="29"/>
        <end position="48"/>
    </location>
</feature>
<feature type="transmembrane region" description="Helical" evidence="1">
    <location>
        <begin position="112"/>
        <end position="131"/>
    </location>
</feature>
<name>A0ABD5ZE06_9EURY</name>
<protein>
    <submittedName>
        <fullName evidence="2">DUF6789 family protein</fullName>
    </submittedName>
</protein>
<accession>A0ABD5ZE06</accession>
<organism evidence="2 3">
    <name type="scientific">Haloferax namakaokahaiae</name>
    <dbReference type="NCBI Taxonomy" id="1748331"/>
    <lineage>
        <taxon>Archaea</taxon>
        <taxon>Methanobacteriati</taxon>
        <taxon>Methanobacteriota</taxon>
        <taxon>Stenosarchaea group</taxon>
        <taxon>Halobacteria</taxon>
        <taxon>Halobacteriales</taxon>
        <taxon>Haloferacaceae</taxon>
        <taxon>Haloferax</taxon>
    </lineage>
</organism>
<dbReference type="Pfam" id="PF20587">
    <property type="entry name" value="DUF6789"/>
    <property type="match status" value="1"/>
</dbReference>
<feature type="transmembrane region" description="Helical" evidence="1">
    <location>
        <begin position="81"/>
        <end position="105"/>
    </location>
</feature>
<sequence length="172" mass="18333">MSQETPTTPTATIERQQEELIDSTITQNVVFAAMLGGFLGTILMMPVLVGIPELLGLFVTGPITDFAGFALFFGLESTLTLGIVVFGIGGVVVLPLTFIVVGAFLPPGEPKYLRGVTFATLFWVGFAPAFWPPAGALVVASYLVFSLLGHWVYGLTLGYVLDRVAGIPQHEV</sequence>
<reference evidence="2 3" key="1">
    <citation type="journal article" date="2019" name="Int. J. Syst. Evol. Microbiol.">
        <title>The Global Catalogue of Microorganisms (GCM) 10K type strain sequencing project: providing services to taxonomists for standard genome sequencing and annotation.</title>
        <authorList>
            <consortium name="The Broad Institute Genomics Platform"/>
            <consortium name="The Broad Institute Genome Sequencing Center for Infectious Disease"/>
            <person name="Wu L."/>
            <person name="Ma J."/>
        </authorList>
    </citation>
    <scope>NUCLEOTIDE SEQUENCE [LARGE SCALE GENOMIC DNA]</scope>
    <source>
        <strain evidence="2 3">DSM 29988</strain>
    </source>
</reference>
<dbReference type="InterPro" id="IPR046739">
    <property type="entry name" value="DUF6789"/>
</dbReference>
<feature type="transmembrane region" description="Helical" evidence="1">
    <location>
        <begin position="55"/>
        <end position="75"/>
    </location>
</feature>
<gene>
    <name evidence="2" type="ORF">ACFQJC_07925</name>
</gene>
<dbReference type="AlphaFoldDB" id="A0ABD5ZE06"/>
<dbReference type="RefSeq" id="WP_390222778.1">
    <property type="nucleotide sequence ID" value="NZ_JBHTAA010000005.1"/>
</dbReference>
<keyword evidence="3" id="KW-1185">Reference proteome</keyword>
<dbReference type="Proteomes" id="UP001596481">
    <property type="component" value="Unassembled WGS sequence"/>
</dbReference>
<keyword evidence="1" id="KW-0472">Membrane</keyword>
<evidence type="ECO:0000313" key="3">
    <source>
        <dbReference type="Proteomes" id="UP001596481"/>
    </source>
</evidence>
<proteinExistence type="predicted"/>